<reference evidence="1 2" key="1">
    <citation type="submission" date="2018-06" db="EMBL/GenBank/DDBJ databases">
        <authorList>
            <consortium name="Pathogen Informatics"/>
            <person name="Doyle S."/>
        </authorList>
    </citation>
    <scope>NUCLEOTIDE SEQUENCE [LARGE SCALE GENOMIC DNA]</scope>
    <source>
        <strain evidence="1 2">NCTC8738</strain>
    </source>
</reference>
<protein>
    <submittedName>
        <fullName evidence="1">Uncharacterized protein</fullName>
    </submittedName>
</protein>
<dbReference type="EMBL" id="LS483348">
    <property type="protein sequence ID" value="SQF42267.1"/>
    <property type="molecule type" value="Genomic_DNA"/>
</dbReference>
<dbReference type="RefSeq" id="WP_111698724.1">
    <property type="nucleotide sequence ID" value="NZ_CP066277.1"/>
</dbReference>
<evidence type="ECO:0000313" key="2">
    <source>
        <dbReference type="Proteomes" id="UP000248954"/>
    </source>
</evidence>
<dbReference type="Proteomes" id="UP000248954">
    <property type="component" value="Chromosome 1"/>
</dbReference>
<name>A0AB38G728_9STRE</name>
<evidence type="ECO:0000313" key="1">
    <source>
        <dbReference type="EMBL" id="SQF42267.1"/>
    </source>
</evidence>
<organism evidence="1 2">
    <name type="scientific">Streptococcus lutetiensis</name>
    <dbReference type="NCBI Taxonomy" id="150055"/>
    <lineage>
        <taxon>Bacteria</taxon>
        <taxon>Bacillati</taxon>
        <taxon>Bacillota</taxon>
        <taxon>Bacilli</taxon>
        <taxon>Lactobacillales</taxon>
        <taxon>Streptococcaceae</taxon>
        <taxon>Streptococcus</taxon>
    </lineage>
</organism>
<gene>
    <name evidence="1" type="ORF">NCTC8738_01050</name>
</gene>
<sequence length="157" mass="18730">MPKRLNIYFTDETFDKFEQIITFLKESNSINKQHKGQTSTLVLIVDTFYRLFIEENKNQSYHERWLQLQKNLEASEQPDKSLKFIKHQLDQLLYLELTNFHAITKGERFDVQDLESIHSHFDPMQHELMARIDDVIKEDIARGQTIKHSHKGVTNDR</sequence>
<dbReference type="AlphaFoldDB" id="A0AB38G728"/>
<accession>A0AB38G728</accession>
<proteinExistence type="predicted"/>